<evidence type="ECO:0000313" key="1">
    <source>
        <dbReference type="EMBL" id="GMH48471.1"/>
    </source>
</evidence>
<dbReference type="Proteomes" id="UP001165082">
    <property type="component" value="Unassembled WGS sequence"/>
</dbReference>
<keyword evidence="2" id="KW-1185">Reference proteome</keyword>
<dbReference type="EMBL" id="BRXZ01001875">
    <property type="protein sequence ID" value="GMH48471.1"/>
    <property type="molecule type" value="Genomic_DNA"/>
</dbReference>
<reference evidence="1" key="1">
    <citation type="submission" date="2022-07" db="EMBL/GenBank/DDBJ databases">
        <title>Genome analysis of Parmales, a sister group of diatoms, reveals the evolutionary specialization of diatoms from phago-mixotrophs to photoautotrophs.</title>
        <authorList>
            <person name="Ban H."/>
            <person name="Sato S."/>
            <person name="Yoshikawa S."/>
            <person name="Kazumasa Y."/>
            <person name="Nakamura Y."/>
            <person name="Ichinomiya M."/>
            <person name="Saitoh K."/>
            <person name="Sato N."/>
            <person name="Blanc-Mathieu R."/>
            <person name="Endo H."/>
            <person name="Kuwata A."/>
            <person name="Ogata H."/>
        </authorList>
    </citation>
    <scope>NUCLEOTIDE SEQUENCE</scope>
</reference>
<sequence>MFPVSSALTYTNARGRELSYFSLSVPVSSSQPSPSMMYKPNGVFSERILNPITISSTGDARISSSRIRSSRIRSSRISSSR</sequence>
<evidence type="ECO:0000313" key="2">
    <source>
        <dbReference type="Proteomes" id="UP001165082"/>
    </source>
</evidence>
<dbReference type="AlphaFoldDB" id="A0A9W6ZA79"/>
<gene>
    <name evidence="1" type="ORF">TrRE_jg3207</name>
</gene>
<accession>A0A9W6ZA79</accession>
<comment type="caution">
    <text evidence="1">The sequence shown here is derived from an EMBL/GenBank/DDBJ whole genome shotgun (WGS) entry which is preliminary data.</text>
</comment>
<proteinExistence type="predicted"/>
<name>A0A9W6ZA79_9STRA</name>
<protein>
    <submittedName>
        <fullName evidence="1">Uncharacterized protein</fullName>
    </submittedName>
</protein>
<organism evidence="1 2">
    <name type="scientific">Triparma retinervis</name>
    <dbReference type="NCBI Taxonomy" id="2557542"/>
    <lineage>
        <taxon>Eukaryota</taxon>
        <taxon>Sar</taxon>
        <taxon>Stramenopiles</taxon>
        <taxon>Ochrophyta</taxon>
        <taxon>Bolidophyceae</taxon>
        <taxon>Parmales</taxon>
        <taxon>Triparmaceae</taxon>
        <taxon>Triparma</taxon>
    </lineage>
</organism>